<sequence length="310" mass="35344">MASSGWKGQTRGGTFGYRFFIWLIRTAGIRVSYAFLYLVVPYFVLFAPKATKAIRSYARNLPGAGRGASWKMVFRNFFMLGKILIDKIAINGGMSGKYSFAFENFDEASRILDSGKGVIMLGAHVGNWEIGAPFFDRYGSKLNIVMFDNEHQKIKEMLESNAMPHDYKIIPVNADSLAHIFMITEALRRGEYVCFQGDRYTESEKTIGGTLLGKKALFPLGPFILASRLRTPVIFYVAMREKGMEYTFRFSVIADGESKVSPEYLLERYTAILDEILEKYPEQWFNYYDFWKPDTGGHADTPKPKQTLDK</sequence>
<proteinExistence type="predicted"/>
<dbReference type="PANTHER" id="PTHR30606">
    <property type="entry name" value="LIPID A BIOSYNTHESIS LAUROYL ACYLTRANSFERASE"/>
    <property type="match status" value="1"/>
</dbReference>
<dbReference type="GO" id="GO:0009247">
    <property type="term" value="P:glycolipid biosynthetic process"/>
    <property type="evidence" value="ECO:0007669"/>
    <property type="project" value="UniProtKB-ARBA"/>
</dbReference>
<reference evidence="8" key="2">
    <citation type="journal article" date="2021" name="PeerJ">
        <title>Extensive microbial diversity within the chicken gut microbiome revealed by metagenomics and culture.</title>
        <authorList>
            <person name="Gilroy R."/>
            <person name="Ravi A."/>
            <person name="Getino M."/>
            <person name="Pursley I."/>
            <person name="Horton D.L."/>
            <person name="Alikhan N.F."/>
            <person name="Baker D."/>
            <person name="Gharbi K."/>
            <person name="Hall N."/>
            <person name="Watson M."/>
            <person name="Adriaenssens E.M."/>
            <person name="Foster-Nyarko E."/>
            <person name="Jarju S."/>
            <person name="Secka A."/>
            <person name="Antonio M."/>
            <person name="Oren A."/>
            <person name="Chaudhuri R.R."/>
            <person name="La Ragione R."/>
            <person name="Hildebrand F."/>
            <person name="Pallen M.J."/>
        </authorList>
    </citation>
    <scope>NUCLEOTIDE SEQUENCE</scope>
    <source>
        <strain evidence="8">B1-3475</strain>
    </source>
</reference>
<name>A0A9D9N0X3_9BACT</name>
<dbReference type="Pfam" id="PF03279">
    <property type="entry name" value="Lip_A_acyltrans"/>
    <property type="match status" value="1"/>
</dbReference>
<dbReference type="CDD" id="cd07984">
    <property type="entry name" value="LPLAT_LABLAT-like"/>
    <property type="match status" value="1"/>
</dbReference>
<comment type="caution">
    <text evidence="8">The sequence shown here is derived from an EMBL/GenBank/DDBJ whole genome shotgun (WGS) entry which is preliminary data.</text>
</comment>
<dbReference type="GO" id="GO:0016746">
    <property type="term" value="F:acyltransferase activity"/>
    <property type="evidence" value="ECO:0007669"/>
    <property type="project" value="UniProtKB-KW"/>
</dbReference>
<dbReference type="AlphaFoldDB" id="A0A9D9N0X3"/>
<keyword evidence="2" id="KW-1003">Cell membrane</keyword>
<reference evidence="8" key="1">
    <citation type="submission" date="2020-10" db="EMBL/GenBank/DDBJ databases">
        <authorList>
            <person name="Gilroy R."/>
        </authorList>
    </citation>
    <scope>NUCLEOTIDE SEQUENCE</scope>
    <source>
        <strain evidence="8">B1-3475</strain>
    </source>
</reference>
<dbReference type="GO" id="GO:0005886">
    <property type="term" value="C:plasma membrane"/>
    <property type="evidence" value="ECO:0007669"/>
    <property type="project" value="UniProtKB-SubCell"/>
</dbReference>
<organism evidence="8 9">
    <name type="scientific">Candidatus Cryptobacteroides intestinigallinarum</name>
    <dbReference type="NCBI Taxonomy" id="2840767"/>
    <lineage>
        <taxon>Bacteria</taxon>
        <taxon>Pseudomonadati</taxon>
        <taxon>Bacteroidota</taxon>
        <taxon>Bacteroidia</taxon>
        <taxon>Bacteroidales</taxon>
        <taxon>Candidatus Cryptobacteroides</taxon>
    </lineage>
</organism>
<evidence type="ECO:0000256" key="2">
    <source>
        <dbReference type="ARBA" id="ARBA00022475"/>
    </source>
</evidence>
<protein>
    <submittedName>
        <fullName evidence="8">Acyltransferase</fullName>
    </submittedName>
</protein>
<evidence type="ECO:0000313" key="8">
    <source>
        <dbReference type="EMBL" id="MBO8456376.1"/>
    </source>
</evidence>
<keyword evidence="6 8" id="KW-0012">Acyltransferase</keyword>
<evidence type="ECO:0000256" key="6">
    <source>
        <dbReference type="ARBA" id="ARBA00023315"/>
    </source>
</evidence>
<dbReference type="PANTHER" id="PTHR30606:SF10">
    <property type="entry name" value="PHOSPHATIDYLINOSITOL MANNOSIDE ACYLTRANSFERASE"/>
    <property type="match status" value="1"/>
</dbReference>
<feature type="transmembrane region" description="Helical" evidence="7">
    <location>
        <begin position="20"/>
        <end position="45"/>
    </location>
</feature>
<dbReference type="InterPro" id="IPR004960">
    <property type="entry name" value="LipA_acyltrans"/>
</dbReference>
<gene>
    <name evidence="8" type="ORF">IAC08_08275</name>
</gene>
<evidence type="ECO:0000313" key="9">
    <source>
        <dbReference type="Proteomes" id="UP000823617"/>
    </source>
</evidence>
<evidence type="ECO:0000256" key="1">
    <source>
        <dbReference type="ARBA" id="ARBA00004533"/>
    </source>
</evidence>
<evidence type="ECO:0000256" key="5">
    <source>
        <dbReference type="ARBA" id="ARBA00023136"/>
    </source>
</evidence>
<evidence type="ECO:0000256" key="4">
    <source>
        <dbReference type="ARBA" id="ARBA00022679"/>
    </source>
</evidence>
<comment type="subcellular location">
    <subcellularLocation>
        <location evidence="1">Cell inner membrane</location>
    </subcellularLocation>
</comment>
<dbReference type="EMBL" id="JADIMK010000086">
    <property type="protein sequence ID" value="MBO8456376.1"/>
    <property type="molecule type" value="Genomic_DNA"/>
</dbReference>
<accession>A0A9D9N0X3</accession>
<dbReference type="Proteomes" id="UP000823617">
    <property type="component" value="Unassembled WGS sequence"/>
</dbReference>
<keyword evidence="7" id="KW-0812">Transmembrane</keyword>
<keyword evidence="5 7" id="KW-0472">Membrane</keyword>
<keyword evidence="4" id="KW-0808">Transferase</keyword>
<evidence type="ECO:0000256" key="7">
    <source>
        <dbReference type="SAM" id="Phobius"/>
    </source>
</evidence>
<keyword evidence="3" id="KW-0997">Cell inner membrane</keyword>
<evidence type="ECO:0000256" key="3">
    <source>
        <dbReference type="ARBA" id="ARBA00022519"/>
    </source>
</evidence>
<keyword evidence="7" id="KW-1133">Transmembrane helix</keyword>